<proteinExistence type="predicted"/>
<name>A0A380TDG8_9ZZZZ</name>
<reference evidence="1" key="1">
    <citation type="submission" date="2018-07" db="EMBL/GenBank/DDBJ databases">
        <authorList>
            <person name="Quirk P.G."/>
            <person name="Krulwich T.A."/>
        </authorList>
    </citation>
    <scope>NUCLEOTIDE SEQUENCE</scope>
</reference>
<evidence type="ECO:0000313" key="1">
    <source>
        <dbReference type="EMBL" id="SUS05696.1"/>
    </source>
</evidence>
<dbReference type="EMBL" id="UIDG01000117">
    <property type="protein sequence ID" value="SUS05696.1"/>
    <property type="molecule type" value="Genomic_DNA"/>
</dbReference>
<gene>
    <name evidence="1" type="ORF">DF3PB_2030005</name>
</gene>
<sequence>MLVARVDVAPDHIGVQLRAEGLQTLVEQLRTTDAKANAA</sequence>
<organism evidence="1">
    <name type="scientific">metagenome</name>
    <dbReference type="NCBI Taxonomy" id="256318"/>
    <lineage>
        <taxon>unclassified sequences</taxon>
        <taxon>metagenomes</taxon>
    </lineage>
</organism>
<accession>A0A380TDG8</accession>
<protein>
    <submittedName>
        <fullName evidence="1">Uncharacterized protein</fullName>
    </submittedName>
</protein>
<dbReference type="AlphaFoldDB" id="A0A380TDG8"/>